<dbReference type="Pfam" id="PF02875">
    <property type="entry name" value="Mur_ligase_C"/>
    <property type="match status" value="1"/>
</dbReference>
<dbReference type="PANTHER" id="PTHR43445">
    <property type="entry name" value="UDP-N-ACETYLMURAMATE--L-ALANINE LIGASE-RELATED"/>
    <property type="match status" value="1"/>
</dbReference>
<dbReference type="NCBIfam" id="TIGR01082">
    <property type="entry name" value="murC"/>
    <property type="match status" value="1"/>
</dbReference>
<evidence type="ECO:0000259" key="10">
    <source>
        <dbReference type="Pfam" id="PF02875"/>
    </source>
</evidence>
<dbReference type="InterPro" id="IPR050061">
    <property type="entry name" value="MurCDEF_pg_biosynth"/>
</dbReference>
<dbReference type="InterPro" id="IPR036565">
    <property type="entry name" value="Mur-like_cat_sf"/>
</dbReference>
<dbReference type="InterPro" id="IPR005758">
    <property type="entry name" value="UDP-N-AcMur_Ala_ligase_MurC"/>
</dbReference>
<feature type="domain" description="Mur ligase N-terminal catalytic" evidence="9">
    <location>
        <begin position="1"/>
        <end position="88"/>
    </location>
</feature>
<evidence type="ECO:0000256" key="1">
    <source>
        <dbReference type="ARBA" id="ARBA00004496"/>
    </source>
</evidence>
<dbReference type="Gene3D" id="3.90.190.20">
    <property type="entry name" value="Mur ligase, C-terminal domain"/>
    <property type="match status" value="1"/>
</dbReference>
<dbReference type="Gene3D" id="3.40.50.720">
    <property type="entry name" value="NAD(P)-binding Rossmann-like Domain"/>
    <property type="match status" value="1"/>
</dbReference>
<dbReference type="SUPFAM" id="SSF51984">
    <property type="entry name" value="MurCD N-terminal domain"/>
    <property type="match status" value="1"/>
</dbReference>
<dbReference type="UniPathway" id="UPA00219"/>
<organism evidence="12">
    <name type="scientific">marine metagenome</name>
    <dbReference type="NCBI Taxonomy" id="408172"/>
    <lineage>
        <taxon>unclassified sequences</taxon>
        <taxon>metagenomes</taxon>
        <taxon>ecological metagenomes</taxon>
    </lineage>
</organism>
<dbReference type="InterPro" id="IPR013221">
    <property type="entry name" value="Mur_ligase_cen"/>
</dbReference>
<dbReference type="HAMAP" id="MF_00046">
    <property type="entry name" value="MurC"/>
    <property type="match status" value="1"/>
</dbReference>
<dbReference type="SUPFAM" id="SSF53244">
    <property type="entry name" value="MurD-like peptide ligases, peptide-binding domain"/>
    <property type="match status" value="1"/>
</dbReference>
<evidence type="ECO:0000256" key="2">
    <source>
        <dbReference type="ARBA" id="ARBA00004752"/>
    </source>
</evidence>
<evidence type="ECO:0000259" key="11">
    <source>
        <dbReference type="Pfam" id="PF08245"/>
    </source>
</evidence>
<dbReference type="Pfam" id="PF08245">
    <property type="entry name" value="Mur_ligase_M"/>
    <property type="match status" value="1"/>
</dbReference>
<comment type="pathway">
    <text evidence="2">Cell wall biogenesis; peptidoglycan biosynthesis.</text>
</comment>
<sequence length="438" mass="48857">MSGIAELLHNQEFNITGSDLTQSTNVDRLQKLNIEISIGHKAENINGSDIIVYSDAIPKDNCELMEAKKQNIVCYSRAKMISQLAKLKTSTVAISGTHGKTTTTSMIGSILKDSELDPTIIVGGVVKSINTNSVLGEGDVFVVEADEYNRSFLELNPTIALINNIDLEHVDCYKDINDLKRTFLEFTSPIPFYGAVSICKDSENAASLIESIDKPIFTYGIQSKDVDFRAEDIVQENGKTTFNLVKKNKKYPMSINLPGQYNVLNALGAISIATIMNIPMDKITTSLSSFEGVKRRFDIKTHSEELTIIDDYGHHPVEVESVIKAIKDNWDRRLVVAFQPHLYSRTERFSKEFAQSLLLADFVLVTEIFASRESMNKPISSEKIVEEMKNLGHKSVSNTTLKNLVNDIESNYKKGDIILTIGAGNIWRYCDLLKNKLG</sequence>
<comment type="catalytic activity">
    <reaction evidence="8">
        <text>UDP-N-acetyl-alpha-D-muramate + L-alanine + ATP = UDP-N-acetyl-alpha-D-muramoyl-L-alanine + ADP + phosphate + H(+)</text>
        <dbReference type="Rhea" id="RHEA:23372"/>
        <dbReference type="ChEBI" id="CHEBI:15378"/>
        <dbReference type="ChEBI" id="CHEBI:30616"/>
        <dbReference type="ChEBI" id="CHEBI:43474"/>
        <dbReference type="ChEBI" id="CHEBI:57972"/>
        <dbReference type="ChEBI" id="CHEBI:70757"/>
        <dbReference type="ChEBI" id="CHEBI:83898"/>
        <dbReference type="ChEBI" id="CHEBI:456216"/>
        <dbReference type="EC" id="6.3.2.8"/>
    </reaction>
</comment>
<dbReference type="InterPro" id="IPR004101">
    <property type="entry name" value="Mur_ligase_C"/>
</dbReference>
<protein>
    <recommendedName>
        <fullName evidence="3">UDP-N-acetylmuramate--L-alanine ligase</fullName>
        <ecNumber evidence="3">6.3.2.8</ecNumber>
    </recommendedName>
</protein>
<accession>A0A381NPN5</accession>
<dbReference type="EC" id="6.3.2.8" evidence="3"/>
<dbReference type="PANTHER" id="PTHR43445:SF3">
    <property type="entry name" value="UDP-N-ACETYLMURAMATE--L-ALANINE LIGASE"/>
    <property type="match status" value="1"/>
</dbReference>
<dbReference type="SUPFAM" id="SSF53623">
    <property type="entry name" value="MurD-like peptide ligases, catalytic domain"/>
    <property type="match status" value="1"/>
</dbReference>
<dbReference type="GO" id="GO:0008763">
    <property type="term" value="F:UDP-N-acetylmuramate-L-alanine ligase activity"/>
    <property type="evidence" value="ECO:0007669"/>
    <property type="project" value="UniProtKB-EC"/>
</dbReference>
<proteinExistence type="inferred from homology"/>
<gene>
    <name evidence="12" type="ORF">METZ01_LOCUS9399</name>
</gene>
<evidence type="ECO:0000256" key="8">
    <source>
        <dbReference type="ARBA" id="ARBA00047833"/>
    </source>
</evidence>
<keyword evidence="4" id="KW-0963">Cytoplasm</keyword>
<reference evidence="12" key="1">
    <citation type="submission" date="2018-05" db="EMBL/GenBank/DDBJ databases">
        <authorList>
            <person name="Lanie J.A."/>
            <person name="Ng W.-L."/>
            <person name="Kazmierczak K.M."/>
            <person name="Andrzejewski T.M."/>
            <person name="Davidsen T.M."/>
            <person name="Wayne K.J."/>
            <person name="Tettelin H."/>
            <person name="Glass J.I."/>
            <person name="Rusch D."/>
            <person name="Podicherti R."/>
            <person name="Tsui H.-C.T."/>
            <person name="Winkler M.E."/>
        </authorList>
    </citation>
    <scope>NUCLEOTIDE SEQUENCE</scope>
</reference>
<evidence type="ECO:0000259" key="9">
    <source>
        <dbReference type="Pfam" id="PF01225"/>
    </source>
</evidence>
<dbReference type="InterPro" id="IPR000713">
    <property type="entry name" value="Mur_ligase_N"/>
</dbReference>
<dbReference type="GO" id="GO:0005524">
    <property type="term" value="F:ATP binding"/>
    <property type="evidence" value="ECO:0007669"/>
    <property type="project" value="UniProtKB-KW"/>
</dbReference>
<evidence type="ECO:0000256" key="7">
    <source>
        <dbReference type="ARBA" id="ARBA00022840"/>
    </source>
</evidence>
<dbReference type="Pfam" id="PF01225">
    <property type="entry name" value="Mur_ligase"/>
    <property type="match status" value="1"/>
</dbReference>
<evidence type="ECO:0000313" key="12">
    <source>
        <dbReference type="EMBL" id="SUZ56545.1"/>
    </source>
</evidence>
<comment type="subcellular location">
    <subcellularLocation>
        <location evidence="1">Cytoplasm</location>
    </subcellularLocation>
</comment>
<evidence type="ECO:0000256" key="5">
    <source>
        <dbReference type="ARBA" id="ARBA00022598"/>
    </source>
</evidence>
<feature type="domain" description="Mur ligase C-terminal" evidence="10">
    <location>
        <begin position="295"/>
        <end position="424"/>
    </location>
</feature>
<name>A0A381NPN5_9ZZZZ</name>
<dbReference type="InterPro" id="IPR036615">
    <property type="entry name" value="Mur_ligase_C_dom_sf"/>
</dbReference>
<dbReference type="GO" id="GO:0005737">
    <property type="term" value="C:cytoplasm"/>
    <property type="evidence" value="ECO:0007669"/>
    <property type="project" value="UniProtKB-SubCell"/>
</dbReference>
<evidence type="ECO:0000256" key="6">
    <source>
        <dbReference type="ARBA" id="ARBA00022741"/>
    </source>
</evidence>
<feature type="domain" description="Mur ligase central" evidence="11">
    <location>
        <begin position="94"/>
        <end position="272"/>
    </location>
</feature>
<keyword evidence="7" id="KW-0067">ATP-binding</keyword>
<evidence type="ECO:0000256" key="4">
    <source>
        <dbReference type="ARBA" id="ARBA00022490"/>
    </source>
</evidence>
<dbReference type="GO" id="GO:0009252">
    <property type="term" value="P:peptidoglycan biosynthetic process"/>
    <property type="evidence" value="ECO:0007669"/>
    <property type="project" value="UniProtKB-UniPathway"/>
</dbReference>
<keyword evidence="6" id="KW-0547">Nucleotide-binding</keyword>
<dbReference type="EMBL" id="UINC01000509">
    <property type="protein sequence ID" value="SUZ56545.1"/>
    <property type="molecule type" value="Genomic_DNA"/>
</dbReference>
<dbReference type="AlphaFoldDB" id="A0A381NPN5"/>
<dbReference type="Gene3D" id="3.40.1190.10">
    <property type="entry name" value="Mur-like, catalytic domain"/>
    <property type="match status" value="1"/>
</dbReference>
<keyword evidence="5" id="KW-0436">Ligase</keyword>
<evidence type="ECO:0000256" key="3">
    <source>
        <dbReference type="ARBA" id="ARBA00012211"/>
    </source>
</evidence>